<feature type="domain" description="C2H2-type" evidence="6">
    <location>
        <begin position="75"/>
        <end position="102"/>
    </location>
</feature>
<dbReference type="Gene3D" id="3.30.160.60">
    <property type="entry name" value="Classic Zinc Finger"/>
    <property type="match status" value="2"/>
</dbReference>
<dbReference type="EMBL" id="JABSTU010000005">
    <property type="protein sequence ID" value="KAH8031356.1"/>
    <property type="molecule type" value="Genomic_DNA"/>
</dbReference>
<keyword evidence="8" id="KW-1185">Reference proteome</keyword>
<dbReference type="SUPFAM" id="SSF57667">
    <property type="entry name" value="beta-beta-alpha zinc fingers"/>
    <property type="match status" value="2"/>
</dbReference>
<reference evidence="7" key="2">
    <citation type="submission" date="2021-09" db="EMBL/GenBank/DDBJ databases">
        <authorList>
            <person name="Jia N."/>
            <person name="Wang J."/>
            <person name="Shi W."/>
            <person name="Du L."/>
            <person name="Sun Y."/>
            <person name="Zhan W."/>
            <person name="Jiang J."/>
            <person name="Wang Q."/>
            <person name="Zhang B."/>
            <person name="Ji P."/>
            <person name="Sakyi L.B."/>
            <person name="Cui X."/>
            <person name="Yuan T."/>
            <person name="Jiang B."/>
            <person name="Yang W."/>
            <person name="Lam T.T.-Y."/>
            <person name="Chang Q."/>
            <person name="Ding S."/>
            <person name="Wang X."/>
            <person name="Zhu J."/>
            <person name="Ruan X."/>
            <person name="Zhao L."/>
            <person name="Wei J."/>
            <person name="Que T."/>
            <person name="Du C."/>
            <person name="Cheng J."/>
            <person name="Dai P."/>
            <person name="Han X."/>
            <person name="Huang E."/>
            <person name="Gao Y."/>
            <person name="Liu J."/>
            <person name="Shao H."/>
            <person name="Ye R."/>
            <person name="Li L."/>
            <person name="Wei W."/>
            <person name="Wang X."/>
            <person name="Wang C."/>
            <person name="Huo Q."/>
            <person name="Li W."/>
            <person name="Guo W."/>
            <person name="Chen H."/>
            <person name="Chen S."/>
            <person name="Zhou L."/>
            <person name="Zhou L."/>
            <person name="Ni X."/>
            <person name="Tian J."/>
            <person name="Zhou Y."/>
            <person name="Sheng Y."/>
            <person name="Liu T."/>
            <person name="Pan Y."/>
            <person name="Xia L."/>
            <person name="Li J."/>
            <person name="Zhao F."/>
            <person name="Cao W."/>
        </authorList>
    </citation>
    <scope>NUCLEOTIDE SEQUENCE</scope>
    <source>
        <strain evidence="7">Rmic-2018</strain>
        <tissue evidence="7">Larvae</tissue>
    </source>
</reference>
<keyword evidence="2" id="KW-0677">Repeat</keyword>
<gene>
    <name evidence="7" type="ORF">HPB51_016414</name>
</gene>
<evidence type="ECO:0000256" key="4">
    <source>
        <dbReference type="ARBA" id="ARBA00022833"/>
    </source>
</evidence>
<reference evidence="7" key="1">
    <citation type="journal article" date="2020" name="Cell">
        <title>Large-Scale Comparative Analyses of Tick Genomes Elucidate Their Genetic Diversity and Vector Capacities.</title>
        <authorList>
            <consortium name="Tick Genome and Microbiome Consortium (TIGMIC)"/>
            <person name="Jia N."/>
            <person name="Wang J."/>
            <person name="Shi W."/>
            <person name="Du L."/>
            <person name="Sun Y."/>
            <person name="Zhan W."/>
            <person name="Jiang J.F."/>
            <person name="Wang Q."/>
            <person name="Zhang B."/>
            <person name="Ji P."/>
            <person name="Bell-Sakyi L."/>
            <person name="Cui X.M."/>
            <person name="Yuan T.T."/>
            <person name="Jiang B.G."/>
            <person name="Yang W.F."/>
            <person name="Lam T.T."/>
            <person name="Chang Q.C."/>
            <person name="Ding S.J."/>
            <person name="Wang X.J."/>
            <person name="Zhu J.G."/>
            <person name="Ruan X.D."/>
            <person name="Zhao L."/>
            <person name="Wei J.T."/>
            <person name="Ye R.Z."/>
            <person name="Que T.C."/>
            <person name="Du C.H."/>
            <person name="Zhou Y.H."/>
            <person name="Cheng J.X."/>
            <person name="Dai P.F."/>
            <person name="Guo W.B."/>
            <person name="Han X.H."/>
            <person name="Huang E.J."/>
            <person name="Li L.F."/>
            <person name="Wei W."/>
            <person name="Gao Y.C."/>
            <person name="Liu J.Z."/>
            <person name="Shao H.Z."/>
            <person name="Wang X."/>
            <person name="Wang C.C."/>
            <person name="Yang T.C."/>
            <person name="Huo Q.B."/>
            <person name="Li W."/>
            <person name="Chen H.Y."/>
            <person name="Chen S.E."/>
            <person name="Zhou L.G."/>
            <person name="Ni X.B."/>
            <person name="Tian J.H."/>
            <person name="Sheng Y."/>
            <person name="Liu T."/>
            <person name="Pan Y.S."/>
            <person name="Xia L.Y."/>
            <person name="Li J."/>
            <person name="Zhao F."/>
            <person name="Cao W.C."/>
        </authorList>
    </citation>
    <scope>NUCLEOTIDE SEQUENCE</scope>
    <source>
        <strain evidence="7">Rmic-2018</strain>
    </source>
</reference>
<dbReference type="PANTHER" id="PTHR24379:SF121">
    <property type="entry name" value="C2H2-TYPE DOMAIN-CONTAINING PROTEIN"/>
    <property type="match status" value="1"/>
</dbReference>
<protein>
    <recommendedName>
        <fullName evidence="6">C2H2-type domain-containing protein</fullName>
    </recommendedName>
</protein>
<evidence type="ECO:0000313" key="8">
    <source>
        <dbReference type="Proteomes" id="UP000821866"/>
    </source>
</evidence>
<evidence type="ECO:0000256" key="2">
    <source>
        <dbReference type="ARBA" id="ARBA00022737"/>
    </source>
</evidence>
<proteinExistence type="predicted"/>
<evidence type="ECO:0000313" key="7">
    <source>
        <dbReference type="EMBL" id="KAH8031356.1"/>
    </source>
</evidence>
<dbReference type="GO" id="GO:0008270">
    <property type="term" value="F:zinc ion binding"/>
    <property type="evidence" value="ECO:0007669"/>
    <property type="project" value="UniProtKB-KW"/>
</dbReference>
<dbReference type="InterPro" id="IPR013087">
    <property type="entry name" value="Znf_C2H2_type"/>
</dbReference>
<evidence type="ECO:0000256" key="5">
    <source>
        <dbReference type="PROSITE-ProRule" id="PRU00042"/>
    </source>
</evidence>
<dbReference type="PROSITE" id="PS00028">
    <property type="entry name" value="ZINC_FINGER_C2H2_1"/>
    <property type="match status" value="1"/>
</dbReference>
<evidence type="ECO:0000256" key="1">
    <source>
        <dbReference type="ARBA" id="ARBA00022723"/>
    </source>
</evidence>
<dbReference type="SMART" id="SM00355">
    <property type="entry name" value="ZnF_C2H2"/>
    <property type="match status" value="4"/>
</dbReference>
<evidence type="ECO:0000256" key="3">
    <source>
        <dbReference type="ARBA" id="ARBA00022771"/>
    </source>
</evidence>
<keyword evidence="4" id="KW-0862">Zinc</keyword>
<dbReference type="Proteomes" id="UP000821866">
    <property type="component" value="Chromosome 3"/>
</dbReference>
<dbReference type="InterPro" id="IPR036236">
    <property type="entry name" value="Znf_C2H2_sf"/>
</dbReference>
<dbReference type="PANTHER" id="PTHR24379">
    <property type="entry name" value="KRAB AND ZINC FINGER DOMAIN-CONTAINING"/>
    <property type="match status" value="1"/>
</dbReference>
<organism evidence="7 8">
    <name type="scientific">Rhipicephalus microplus</name>
    <name type="common">Cattle tick</name>
    <name type="synonym">Boophilus microplus</name>
    <dbReference type="NCBI Taxonomy" id="6941"/>
    <lineage>
        <taxon>Eukaryota</taxon>
        <taxon>Metazoa</taxon>
        <taxon>Ecdysozoa</taxon>
        <taxon>Arthropoda</taxon>
        <taxon>Chelicerata</taxon>
        <taxon>Arachnida</taxon>
        <taxon>Acari</taxon>
        <taxon>Parasitiformes</taxon>
        <taxon>Ixodida</taxon>
        <taxon>Ixodoidea</taxon>
        <taxon>Ixodidae</taxon>
        <taxon>Rhipicephalinae</taxon>
        <taxon>Rhipicephalus</taxon>
        <taxon>Boophilus</taxon>
    </lineage>
</organism>
<keyword evidence="3 5" id="KW-0863">Zinc-finger</keyword>
<name>A0A9J6EAN9_RHIMP</name>
<dbReference type="AlphaFoldDB" id="A0A9J6EAN9"/>
<accession>A0A9J6EAN9</accession>
<sequence length="185" mass="21526">MNGLMSHQVAVSGPTTEFTVDIKKEPDCIEESSCDNNAPSRENIRPLDCHLCPHTAKTAHALKDHLLAHSEEKKYECSTCSRRFRYQRNLRRHTHSHCSKKRYSCKRCSQDKPDKNVHNHHLTRHHHKANKGYACPMCSYLTPHHADMVKHLRIHTSDRPFKYAYATANNSALIRHTRMQHENLD</sequence>
<evidence type="ECO:0000259" key="6">
    <source>
        <dbReference type="PROSITE" id="PS50157"/>
    </source>
</evidence>
<dbReference type="PROSITE" id="PS50157">
    <property type="entry name" value="ZINC_FINGER_C2H2_2"/>
    <property type="match status" value="2"/>
</dbReference>
<comment type="caution">
    <text evidence="7">The sequence shown here is derived from an EMBL/GenBank/DDBJ whole genome shotgun (WGS) entry which is preliminary data.</text>
</comment>
<keyword evidence="1" id="KW-0479">Metal-binding</keyword>
<feature type="domain" description="C2H2-type" evidence="6">
    <location>
        <begin position="133"/>
        <end position="160"/>
    </location>
</feature>